<keyword evidence="2" id="KW-1133">Transmembrane helix</keyword>
<feature type="transmembrane region" description="Helical" evidence="2">
    <location>
        <begin position="52"/>
        <end position="74"/>
    </location>
</feature>
<feature type="region of interest" description="Disordered" evidence="1">
    <location>
        <begin position="356"/>
        <end position="424"/>
    </location>
</feature>
<dbReference type="EMBL" id="JARJCN010000028">
    <property type="protein sequence ID" value="KAJ7087653.1"/>
    <property type="molecule type" value="Genomic_DNA"/>
</dbReference>
<protein>
    <recommendedName>
        <fullName evidence="5">G-protein coupled receptors family 2 profile 2 domain-containing protein</fullName>
    </recommendedName>
</protein>
<comment type="caution">
    <text evidence="3">The sequence shown here is derived from an EMBL/GenBank/DDBJ whole genome shotgun (WGS) entry which is preliminary data.</text>
</comment>
<feature type="transmembrane region" description="Helical" evidence="2">
    <location>
        <begin position="174"/>
        <end position="196"/>
    </location>
</feature>
<reference evidence="3" key="1">
    <citation type="submission" date="2023-03" db="EMBL/GenBank/DDBJ databases">
        <title>Massive genome expansion in bonnet fungi (Mycena s.s.) driven by repeated elements and novel gene families across ecological guilds.</title>
        <authorList>
            <consortium name="Lawrence Berkeley National Laboratory"/>
            <person name="Harder C.B."/>
            <person name="Miyauchi S."/>
            <person name="Viragh M."/>
            <person name="Kuo A."/>
            <person name="Thoen E."/>
            <person name="Andreopoulos B."/>
            <person name="Lu D."/>
            <person name="Skrede I."/>
            <person name="Drula E."/>
            <person name="Henrissat B."/>
            <person name="Morin E."/>
            <person name="Kohler A."/>
            <person name="Barry K."/>
            <person name="LaButti K."/>
            <person name="Morin E."/>
            <person name="Salamov A."/>
            <person name="Lipzen A."/>
            <person name="Mereny Z."/>
            <person name="Hegedus B."/>
            <person name="Baldrian P."/>
            <person name="Stursova M."/>
            <person name="Weitz H."/>
            <person name="Taylor A."/>
            <person name="Grigoriev I.V."/>
            <person name="Nagy L.G."/>
            <person name="Martin F."/>
            <person name="Kauserud H."/>
        </authorList>
    </citation>
    <scope>NUCLEOTIDE SEQUENCE</scope>
    <source>
        <strain evidence="3">CBHHK173m</strain>
    </source>
</reference>
<evidence type="ECO:0000256" key="2">
    <source>
        <dbReference type="SAM" id="Phobius"/>
    </source>
</evidence>
<name>A0AAD6XRL4_9AGAR</name>
<dbReference type="AlphaFoldDB" id="A0AAD6XRL4"/>
<evidence type="ECO:0000256" key="1">
    <source>
        <dbReference type="SAM" id="MobiDB-lite"/>
    </source>
</evidence>
<evidence type="ECO:0008006" key="5">
    <source>
        <dbReference type="Google" id="ProtNLM"/>
    </source>
</evidence>
<proteinExistence type="predicted"/>
<feature type="transmembrane region" description="Helical" evidence="2">
    <location>
        <begin position="16"/>
        <end position="40"/>
    </location>
</feature>
<keyword evidence="2" id="KW-0812">Transmembrane</keyword>
<evidence type="ECO:0000313" key="3">
    <source>
        <dbReference type="EMBL" id="KAJ7087653.1"/>
    </source>
</evidence>
<dbReference type="Gene3D" id="1.20.1070.10">
    <property type="entry name" value="Rhodopsin 7-helix transmembrane proteins"/>
    <property type="match status" value="1"/>
</dbReference>
<organism evidence="3 4">
    <name type="scientific">Mycena belliarum</name>
    <dbReference type="NCBI Taxonomy" id="1033014"/>
    <lineage>
        <taxon>Eukaryota</taxon>
        <taxon>Fungi</taxon>
        <taxon>Dikarya</taxon>
        <taxon>Basidiomycota</taxon>
        <taxon>Agaricomycotina</taxon>
        <taxon>Agaricomycetes</taxon>
        <taxon>Agaricomycetidae</taxon>
        <taxon>Agaricales</taxon>
        <taxon>Marasmiineae</taxon>
        <taxon>Mycenaceae</taxon>
        <taxon>Mycena</taxon>
    </lineage>
</organism>
<feature type="transmembrane region" description="Helical" evidence="2">
    <location>
        <begin position="234"/>
        <end position="258"/>
    </location>
</feature>
<dbReference type="Proteomes" id="UP001222325">
    <property type="component" value="Unassembled WGS sequence"/>
</dbReference>
<feature type="transmembrane region" description="Helical" evidence="2">
    <location>
        <begin position="124"/>
        <end position="143"/>
    </location>
</feature>
<feature type="transmembrane region" description="Helical" evidence="2">
    <location>
        <begin position="94"/>
        <end position="117"/>
    </location>
</feature>
<accession>A0AAD6XRL4</accession>
<keyword evidence="2" id="KW-0472">Membrane</keyword>
<sequence>MSSADSLTELPDLRGLAIGCGASGIVLLTIVLVNFAYLAWNPTSRPYLNRVSFRLLVYGLVSNLVWLACSLPILNLTGPGAACTFVAFGSNTALMATACFFFSISLNLVLVLVYGFDGCAMEKYYLIATFITCAVCNITPLAAGEYGFWARGQTCWFNEQDPAAHLRWLIGARAFPLLLMAIADVVLFGILLSFMLGPRMNTNRVISDPSTSSPLTAPPPPIVRYRGRILRIGLYPLCSFVLNFTGCILDLYGSNYIATVQAITPVLVKIAYSNAVLFSLRGIFYALLAVTDPSFIRAFQALHAAPTSDWSVPFPSTSTSLKGPLGLRSQLAPVGRNKRFSFGGQAMVRVELERFEDRTSTDTHSVAGAQEKPQEQASPRQEAEVELGPSLDEPPVRPHSGIRWKGTGARRPSKSVSDEIECQI</sequence>
<keyword evidence="4" id="KW-1185">Reference proteome</keyword>
<gene>
    <name evidence="3" type="ORF">B0H15DRAFT_842761</name>
</gene>
<evidence type="ECO:0000313" key="4">
    <source>
        <dbReference type="Proteomes" id="UP001222325"/>
    </source>
</evidence>